<accession>A0A0U3E3N7</accession>
<dbReference type="InterPro" id="IPR025459">
    <property type="entry name" value="DUF4279"/>
</dbReference>
<dbReference type="AlphaFoldDB" id="A0A0U3E3N7"/>
<evidence type="ECO:0000313" key="2">
    <source>
        <dbReference type="EMBL" id="ALV07813.1"/>
    </source>
</evidence>
<dbReference type="KEGG" id="rdp:RD2015_3355"/>
<dbReference type="EMBL" id="CP013729">
    <property type="protein sequence ID" value="ALV07813.1"/>
    <property type="molecule type" value="Genomic_DNA"/>
</dbReference>
<dbReference type="Proteomes" id="UP000060699">
    <property type="component" value="Chromosome"/>
</dbReference>
<keyword evidence="3" id="KW-1185">Reference proteome</keyword>
<organism evidence="2 3">
    <name type="scientific">Roseateles depolymerans</name>
    <dbReference type="NCBI Taxonomy" id="76731"/>
    <lineage>
        <taxon>Bacteria</taxon>
        <taxon>Pseudomonadati</taxon>
        <taxon>Pseudomonadota</taxon>
        <taxon>Betaproteobacteria</taxon>
        <taxon>Burkholderiales</taxon>
        <taxon>Sphaerotilaceae</taxon>
        <taxon>Roseateles</taxon>
    </lineage>
</organism>
<name>A0A0U3E3N7_9BURK</name>
<feature type="region of interest" description="Disordered" evidence="1">
    <location>
        <begin position="1"/>
        <end position="38"/>
    </location>
</feature>
<evidence type="ECO:0000313" key="3">
    <source>
        <dbReference type="Proteomes" id="UP000060699"/>
    </source>
</evidence>
<sequence>MVREKGAVARSITHRHPGDFRESKRKSQTPRSGGRTAMLRSNWRGCECSETLRRSRSGRVHKDGFPHYSAATQCMTMNQYTVDLRIEGEALSPEQVTLDLGLQPSVVRRKGDRRGPTVLAKSMWAFSGREIRRDCPSIEEGLQRLLEEVAPLRPIMEPYFQTCSVYWWCGSFQSEFGRTMTFSAQLFELLAAFGAPVHLSSYFSEDAGARPPATRSTF</sequence>
<dbReference type="Pfam" id="PF14106">
    <property type="entry name" value="DUF4279"/>
    <property type="match status" value="1"/>
</dbReference>
<reference evidence="2 3" key="1">
    <citation type="submission" date="2015-12" db="EMBL/GenBank/DDBJ databases">
        <title>Complete genome of Roseateles depolymerans KCTC 42856.</title>
        <authorList>
            <person name="Kim K.M."/>
        </authorList>
    </citation>
    <scope>NUCLEOTIDE SEQUENCE [LARGE SCALE GENOMIC DNA]</scope>
    <source>
        <strain evidence="2 3">KCTC 42856</strain>
    </source>
</reference>
<evidence type="ECO:0000256" key="1">
    <source>
        <dbReference type="SAM" id="MobiDB-lite"/>
    </source>
</evidence>
<dbReference type="OrthoDB" id="6025978at2"/>
<proteinExistence type="predicted"/>
<protein>
    <submittedName>
        <fullName evidence="2">Uncharacterized protein</fullName>
    </submittedName>
</protein>
<gene>
    <name evidence="2" type="ORF">RD2015_3355</name>
</gene>